<dbReference type="KEGG" id="mpi:Mpet_1522"/>
<organism evidence="2 3">
    <name type="scientific">Methanolacinia petrolearia (strain DSM 11571 / OCM 486 / SEBR 4847)</name>
    <name type="common">Methanoplanus petrolearius</name>
    <dbReference type="NCBI Taxonomy" id="679926"/>
    <lineage>
        <taxon>Archaea</taxon>
        <taxon>Methanobacteriati</taxon>
        <taxon>Methanobacteriota</taxon>
        <taxon>Stenosarchaea group</taxon>
        <taxon>Methanomicrobia</taxon>
        <taxon>Methanomicrobiales</taxon>
        <taxon>Methanomicrobiaceae</taxon>
        <taxon>Methanolacinia</taxon>
    </lineage>
</organism>
<evidence type="ECO:0000313" key="3">
    <source>
        <dbReference type="Proteomes" id="UP000006565"/>
    </source>
</evidence>
<accession>E1RG44</accession>
<keyword evidence="3" id="KW-1185">Reference proteome</keyword>
<dbReference type="SUPFAM" id="SSF51126">
    <property type="entry name" value="Pectin lyase-like"/>
    <property type="match status" value="1"/>
</dbReference>
<dbReference type="HOGENOM" id="CLU_584780_0_0_2"/>
<reference evidence="2 3" key="1">
    <citation type="journal article" date="2010" name="Stand. Genomic Sci.">
        <title>Complete genome sequence of Methanoplanus petrolearius type strain (SEBR 4847).</title>
        <authorList>
            <person name="Brambilla E."/>
            <person name="Djao O.D."/>
            <person name="Daligault H."/>
            <person name="Lapidus A."/>
            <person name="Lucas S."/>
            <person name="Hammon N."/>
            <person name="Nolan M."/>
            <person name="Tice H."/>
            <person name="Cheng J.F."/>
            <person name="Han C."/>
            <person name="Tapia R."/>
            <person name="Goodwin L."/>
            <person name="Pitluck S."/>
            <person name="Liolios K."/>
            <person name="Ivanova N."/>
            <person name="Mavromatis K."/>
            <person name="Mikhailova N."/>
            <person name="Pati A."/>
            <person name="Chen A."/>
            <person name="Palaniappan K."/>
            <person name="Land M."/>
            <person name="Hauser L."/>
            <person name="Chang Y.J."/>
            <person name="Jeffries C.D."/>
            <person name="Rohde M."/>
            <person name="Spring S."/>
            <person name="Sikorski J."/>
            <person name="Goker M."/>
            <person name="Woyke T."/>
            <person name="Bristow J."/>
            <person name="Eisen J.A."/>
            <person name="Markowitz V."/>
            <person name="Hugenholtz P."/>
            <person name="Kyrpides N.C."/>
            <person name="Klenk H.P."/>
        </authorList>
    </citation>
    <scope>NUCLEOTIDE SEQUENCE [LARGE SCALE GENOMIC DNA]</scope>
    <source>
        <strain evidence="3">DSM 11571 / OCM 486 / SEBR 4847</strain>
    </source>
</reference>
<dbReference type="InterPro" id="IPR011050">
    <property type="entry name" value="Pectin_lyase_fold/virulence"/>
</dbReference>
<evidence type="ECO:0000313" key="2">
    <source>
        <dbReference type="EMBL" id="ADN36279.1"/>
    </source>
</evidence>
<keyword evidence="1" id="KW-0812">Transmembrane</keyword>
<protein>
    <submittedName>
        <fullName evidence="2">Polymorphic outer membrane protein</fullName>
    </submittedName>
</protein>
<proteinExistence type="predicted"/>
<dbReference type="PANTHER" id="PTHR11319:SF35">
    <property type="entry name" value="OUTER MEMBRANE PROTEIN PMPC-RELATED"/>
    <property type="match status" value="1"/>
</dbReference>
<name>E1RG44_METP4</name>
<evidence type="ECO:0000256" key="1">
    <source>
        <dbReference type="SAM" id="Phobius"/>
    </source>
</evidence>
<dbReference type="STRING" id="679926.Mpet_1522"/>
<dbReference type="eggNOG" id="arCOG02555">
    <property type="taxonomic scope" value="Archaea"/>
</dbReference>
<dbReference type="EMBL" id="CP002117">
    <property type="protein sequence ID" value="ADN36279.1"/>
    <property type="molecule type" value="Genomic_DNA"/>
</dbReference>
<gene>
    <name evidence="2" type="ordered locus">Mpet_1522</name>
</gene>
<dbReference type="AlphaFoldDB" id="E1RG44"/>
<keyword evidence="1" id="KW-1133">Transmembrane helix</keyword>
<dbReference type="Proteomes" id="UP000006565">
    <property type="component" value="Chromosome"/>
</dbReference>
<keyword evidence="1" id="KW-0472">Membrane</keyword>
<feature type="transmembrane region" description="Helical" evidence="1">
    <location>
        <begin position="65"/>
        <end position="83"/>
    </location>
</feature>
<dbReference type="PANTHER" id="PTHR11319">
    <property type="entry name" value="G PROTEIN-COUPLED RECEPTOR-RELATED"/>
    <property type="match status" value="1"/>
</dbReference>
<sequence length="467" mass="48644">MYTDRPQYHFCRRSAPYFREQQLHMSIFTRVRDATEWRVVRRTISPGPGPSPETKRRRIKQVRISLAKVLISFLVLAMALPVSGETITIDNTSGTPTIAKALLYAGDNGTVVLRPGIYFENSIVLENSATITADKSAGYGAEDTIIDAEQSGRIFDAAGYSLSIDNLTFRNGKADHGGAIYLDSGTLSVTSSVFANCSADYGGAIFSDTDSTVTVISSAFTNCSAINSGGAILSGFNSTVTVVSSAFTNCSAVNTGGAIYIFSGTLNTTSTAFFSCSASSYSGGAIYSSSFSPVTITSSSFTGCSSPCRGGAICSYKGGSMHFCRIYNCSLEAPAVYSHNNFDASENWWGTNTDPSGFSEGSVRYDPWLVLGVATSSVTVATGETSVIRANLTHDVNGIDTSGNGLLPDGIPVTFDLAAGLGNLSVTGGEIAGGANGTIFTAAGSGLVTVTAKADGQTVGTFTMVTS</sequence>